<gene>
    <name evidence="4" type="ORF">BBI17_001882</name>
    <name evidence="2" type="ORF">JM16_001795</name>
    <name evidence="3" type="ORF">JM18_001782</name>
</gene>
<evidence type="ECO:0000313" key="3">
    <source>
        <dbReference type="EMBL" id="KAG2531187.1"/>
    </source>
</evidence>
<keyword evidence="1" id="KW-1133">Transmembrane helix</keyword>
<sequence length="105" mass="12086">MATPAMDHPVNAELVYPWVASDPSAVSIISESAMMTSPLLRLTFEEKEELYRVRPDLEIGPAPFYNEKIEELNRRNQRRIIFAMFGGVISIILLLVFFSVWEQNK</sequence>
<reference evidence="2" key="3">
    <citation type="submission" date="2020-06" db="EMBL/GenBank/DDBJ databases">
        <authorList>
            <person name="Studholme D.J."/>
        </authorList>
    </citation>
    <scope>NUCLEOTIDE SEQUENCE</scope>
    <source>
        <strain evidence="2">NZFS 2646</strain>
        <strain evidence="3">NZFS 3630</strain>
    </source>
</reference>
<reference evidence="2" key="1">
    <citation type="journal article" date="2015" name="Genom Data">
        <title>Genome sequences of six Phytophthora species associated with forests in New Zealand.</title>
        <authorList>
            <person name="Studholme D.J."/>
            <person name="McDougal R.L."/>
            <person name="Sambles C."/>
            <person name="Hansen E."/>
            <person name="Hardy G."/>
            <person name="Grant M."/>
            <person name="Ganley R.J."/>
            <person name="Williams N.M."/>
        </authorList>
    </citation>
    <scope>NUCLEOTIDE SEQUENCE</scope>
    <source>
        <strain evidence="2">NZFS 2646</strain>
        <strain evidence="3">NZFS 3630</strain>
    </source>
</reference>
<evidence type="ECO:0000313" key="5">
    <source>
        <dbReference type="Proteomes" id="UP000285883"/>
    </source>
</evidence>
<dbReference type="Proteomes" id="UP000792063">
    <property type="component" value="Unassembled WGS sequence"/>
</dbReference>
<dbReference type="EMBL" id="JPWV03000024">
    <property type="protein sequence ID" value="KAG2529832.1"/>
    <property type="molecule type" value="Genomic_DNA"/>
</dbReference>
<evidence type="ECO:0000313" key="4">
    <source>
        <dbReference type="EMBL" id="RLN10603.1"/>
    </source>
</evidence>
<dbReference type="EMBL" id="MAYM02001818">
    <property type="protein sequence ID" value="RLN10603.1"/>
    <property type="molecule type" value="Genomic_DNA"/>
</dbReference>
<comment type="caution">
    <text evidence="4">The sequence shown here is derived from an EMBL/GenBank/DDBJ whole genome shotgun (WGS) entry which is preliminary data.</text>
</comment>
<accession>A0A421EYH5</accession>
<dbReference type="AlphaFoldDB" id="A0A421EYH5"/>
<evidence type="ECO:0000313" key="2">
    <source>
        <dbReference type="EMBL" id="KAG2529832.1"/>
    </source>
</evidence>
<evidence type="ECO:0000256" key="1">
    <source>
        <dbReference type="SAM" id="Phobius"/>
    </source>
</evidence>
<protein>
    <submittedName>
        <fullName evidence="4">Uncharacterized protein</fullName>
    </submittedName>
</protein>
<keyword evidence="1" id="KW-0472">Membrane</keyword>
<organism evidence="4 5">
    <name type="scientific">Phytophthora kernoviae</name>
    <dbReference type="NCBI Taxonomy" id="325452"/>
    <lineage>
        <taxon>Eukaryota</taxon>
        <taxon>Sar</taxon>
        <taxon>Stramenopiles</taxon>
        <taxon>Oomycota</taxon>
        <taxon>Peronosporomycetes</taxon>
        <taxon>Peronosporales</taxon>
        <taxon>Peronosporaceae</taxon>
        <taxon>Phytophthora</taxon>
    </lineage>
</organism>
<keyword evidence="1" id="KW-0812">Transmembrane</keyword>
<dbReference type="EMBL" id="JPWU03000021">
    <property type="protein sequence ID" value="KAG2531187.1"/>
    <property type="molecule type" value="Genomic_DNA"/>
</dbReference>
<proteinExistence type="predicted"/>
<dbReference type="Proteomes" id="UP000285883">
    <property type="component" value="Unassembled WGS sequence"/>
</dbReference>
<reference evidence="4 5" key="2">
    <citation type="submission" date="2018-07" db="EMBL/GenBank/DDBJ databases">
        <title>Genome sequencing of oomycete isolates from Chile give support for New Zealand origin for Phytophthora kernoviae and make available the first Nothophytophthora sp. genome.</title>
        <authorList>
            <person name="Studholme D.J."/>
            <person name="Sanfuentes E."/>
            <person name="Panda P."/>
            <person name="Hill R."/>
            <person name="Sambles C."/>
            <person name="Grant M."/>
            <person name="Williams N.M."/>
            <person name="Mcdougal R.L."/>
        </authorList>
    </citation>
    <scope>NUCLEOTIDE SEQUENCE [LARGE SCALE GENOMIC DNA]</scope>
    <source>
        <strain evidence="4">Chile2</strain>
    </source>
</reference>
<dbReference type="Proteomes" id="UP000785171">
    <property type="component" value="Unassembled WGS sequence"/>
</dbReference>
<feature type="transmembrane region" description="Helical" evidence="1">
    <location>
        <begin position="80"/>
        <end position="101"/>
    </location>
</feature>
<name>A0A421EYH5_9STRA</name>